<dbReference type="InterPro" id="IPR045344">
    <property type="entry name" value="C-JID"/>
</dbReference>
<sequence>MADAQLRIMRLAFASSKFDKFEVASYAELSKEIEVAADVELEAEFEDASDVELEEEIEVASDVGEIEVASNNYYTRRPSVTIVCPGHEIPNWFSYQNEGSSINIKLPPDWFDSNFLGFALSLVVGFDNYNVKGSLGFGCKFNFKANNGESCEFDYRMYVLCCDETNHGESNDYNFNSDHVVVWYSAFELVGGVYYTGYLNATEASFDFNQVDGFKRPVKDFQNQVKSCGLRLLYGIDAQKFVLGEQKVGEDTKTARCRDEEQRMLFAGWGLSCLMEAELACTPAPDPVV</sequence>
<dbReference type="EMBL" id="PJQY01001939">
    <property type="protein sequence ID" value="PQP98052.1"/>
    <property type="molecule type" value="Genomic_DNA"/>
</dbReference>
<name>A0A314XVE2_PRUYE</name>
<organism evidence="4 5">
    <name type="scientific">Prunus yedoensis var. nudiflora</name>
    <dbReference type="NCBI Taxonomy" id="2094558"/>
    <lineage>
        <taxon>Eukaryota</taxon>
        <taxon>Viridiplantae</taxon>
        <taxon>Streptophyta</taxon>
        <taxon>Embryophyta</taxon>
        <taxon>Tracheophyta</taxon>
        <taxon>Spermatophyta</taxon>
        <taxon>Magnoliopsida</taxon>
        <taxon>eudicotyledons</taxon>
        <taxon>Gunneridae</taxon>
        <taxon>Pentapetalae</taxon>
        <taxon>rosids</taxon>
        <taxon>fabids</taxon>
        <taxon>Rosales</taxon>
        <taxon>Rosaceae</taxon>
        <taxon>Amygdaloideae</taxon>
        <taxon>Amygdaleae</taxon>
        <taxon>Prunus</taxon>
    </lineage>
</organism>
<dbReference type="AlphaFoldDB" id="A0A314XVE2"/>
<dbReference type="Pfam" id="PF20160">
    <property type="entry name" value="C-JID"/>
    <property type="match status" value="1"/>
</dbReference>
<gene>
    <name evidence="4" type="ORF">Pyn_09193</name>
</gene>
<comment type="caution">
    <text evidence="4">The sequence shown here is derived from an EMBL/GenBank/DDBJ whole genome shotgun (WGS) entry which is preliminary data.</text>
</comment>
<accession>A0A314XVE2</accession>
<dbReference type="STRING" id="2094558.A0A314XVE2"/>
<evidence type="ECO:0000259" key="3">
    <source>
        <dbReference type="Pfam" id="PF20160"/>
    </source>
</evidence>
<proteinExistence type="predicted"/>
<evidence type="ECO:0000313" key="5">
    <source>
        <dbReference type="Proteomes" id="UP000250321"/>
    </source>
</evidence>
<protein>
    <recommendedName>
        <fullName evidence="3">C-JID domain-containing protein</fullName>
    </recommendedName>
</protein>
<evidence type="ECO:0000256" key="2">
    <source>
        <dbReference type="ARBA" id="ARBA00022737"/>
    </source>
</evidence>
<keyword evidence="1" id="KW-0433">Leucine-rich repeat</keyword>
<reference evidence="4 5" key="1">
    <citation type="submission" date="2018-02" db="EMBL/GenBank/DDBJ databases">
        <title>Draft genome of wild Prunus yedoensis var. nudiflora.</title>
        <authorList>
            <person name="Baek S."/>
            <person name="Kim J.-H."/>
            <person name="Choi K."/>
            <person name="Kim G.-B."/>
            <person name="Cho A."/>
            <person name="Jang H."/>
            <person name="Shin C.-H."/>
            <person name="Yu H.-J."/>
            <person name="Mun J.-H."/>
        </authorList>
    </citation>
    <scope>NUCLEOTIDE SEQUENCE [LARGE SCALE GENOMIC DNA]</scope>
    <source>
        <strain evidence="5">cv. Jeju island</strain>
        <tissue evidence="4">Leaf</tissue>
    </source>
</reference>
<keyword evidence="2" id="KW-0677">Repeat</keyword>
<keyword evidence="5" id="KW-1185">Reference proteome</keyword>
<feature type="domain" description="C-JID" evidence="3">
    <location>
        <begin position="84"/>
        <end position="235"/>
    </location>
</feature>
<evidence type="ECO:0000256" key="1">
    <source>
        <dbReference type="ARBA" id="ARBA00022614"/>
    </source>
</evidence>
<evidence type="ECO:0000313" key="4">
    <source>
        <dbReference type="EMBL" id="PQP98052.1"/>
    </source>
</evidence>
<dbReference type="Proteomes" id="UP000250321">
    <property type="component" value="Unassembled WGS sequence"/>
</dbReference>
<dbReference type="OrthoDB" id="1166699at2759"/>